<dbReference type="Proteomes" id="UP001460270">
    <property type="component" value="Unassembled WGS sequence"/>
</dbReference>
<comment type="caution">
    <text evidence="3">The sequence shown here is derived from an EMBL/GenBank/DDBJ whole genome shotgun (WGS) entry which is preliminary data.</text>
</comment>
<evidence type="ECO:0000313" key="4">
    <source>
        <dbReference type="Proteomes" id="UP001460270"/>
    </source>
</evidence>
<gene>
    <name evidence="3" type="ORF">WMY93_012568</name>
</gene>
<feature type="compositionally biased region" description="Polar residues" evidence="2">
    <location>
        <begin position="136"/>
        <end position="148"/>
    </location>
</feature>
<keyword evidence="1" id="KW-0175">Coiled coil</keyword>
<evidence type="ECO:0000256" key="2">
    <source>
        <dbReference type="SAM" id="MobiDB-lite"/>
    </source>
</evidence>
<evidence type="ECO:0000313" key="3">
    <source>
        <dbReference type="EMBL" id="KAK7912357.1"/>
    </source>
</evidence>
<feature type="coiled-coil region" evidence="1">
    <location>
        <begin position="5"/>
        <end position="46"/>
    </location>
</feature>
<proteinExistence type="predicted"/>
<organism evidence="3 4">
    <name type="scientific">Mugilogobius chulae</name>
    <name type="common">yellowstripe goby</name>
    <dbReference type="NCBI Taxonomy" id="88201"/>
    <lineage>
        <taxon>Eukaryota</taxon>
        <taxon>Metazoa</taxon>
        <taxon>Chordata</taxon>
        <taxon>Craniata</taxon>
        <taxon>Vertebrata</taxon>
        <taxon>Euteleostomi</taxon>
        <taxon>Actinopterygii</taxon>
        <taxon>Neopterygii</taxon>
        <taxon>Teleostei</taxon>
        <taxon>Neoteleostei</taxon>
        <taxon>Acanthomorphata</taxon>
        <taxon>Gobiaria</taxon>
        <taxon>Gobiiformes</taxon>
        <taxon>Gobioidei</taxon>
        <taxon>Gobiidae</taxon>
        <taxon>Gobionellinae</taxon>
        <taxon>Mugilogobius</taxon>
    </lineage>
</organism>
<evidence type="ECO:0000256" key="1">
    <source>
        <dbReference type="SAM" id="Coils"/>
    </source>
</evidence>
<dbReference type="EMBL" id="JBBPFD010000009">
    <property type="protein sequence ID" value="KAK7912357.1"/>
    <property type="molecule type" value="Genomic_DNA"/>
</dbReference>
<accession>A0AAW0P1L4</accession>
<sequence>MSENASKLKNALKNLKSEKAQLQEKIATMSQEIQALQDEKSKFEDEIQLNHGKISELNEQISSDKTTIECLVKEKDDITLTITKLNKVLNENEILNSEKTNECVNLLREKEEFAQNLQKEIGELRMEVDRLNGALTESKNQNLQSEDTVSMLENKASS</sequence>
<keyword evidence="4" id="KW-1185">Reference proteome</keyword>
<feature type="region of interest" description="Disordered" evidence="2">
    <location>
        <begin position="136"/>
        <end position="158"/>
    </location>
</feature>
<reference evidence="4" key="1">
    <citation type="submission" date="2024-04" db="EMBL/GenBank/DDBJ databases">
        <title>Salinicola lusitanus LLJ914,a marine bacterium isolated from the Okinawa Trough.</title>
        <authorList>
            <person name="Li J."/>
        </authorList>
    </citation>
    <scope>NUCLEOTIDE SEQUENCE [LARGE SCALE GENOMIC DNA]</scope>
</reference>
<dbReference type="AlphaFoldDB" id="A0AAW0P1L4"/>
<protein>
    <submittedName>
        <fullName evidence="3">Uncharacterized protein</fullName>
    </submittedName>
</protein>
<name>A0AAW0P1L4_9GOBI</name>
<dbReference type="Gene3D" id="1.10.287.1490">
    <property type="match status" value="1"/>
</dbReference>